<evidence type="ECO:0008006" key="6">
    <source>
        <dbReference type="Google" id="ProtNLM"/>
    </source>
</evidence>
<dbReference type="STRING" id="41047.A0A397H227"/>
<evidence type="ECO:0000256" key="2">
    <source>
        <dbReference type="ARBA" id="ARBA00022857"/>
    </source>
</evidence>
<dbReference type="GO" id="GO:0016616">
    <property type="term" value="F:oxidoreductase activity, acting on the CH-OH group of donors, NAD or NADP as acceptor"/>
    <property type="evidence" value="ECO:0007669"/>
    <property type="project" value="TreeGrafter"/>
</dbReference>
<dbReference type="PANTHER" id="PTHR44229">
    <property type="entry name" value="15-HYDROXYPROSTAGLANDIN DEHYDROGENASE [NAD(+)]"/>
    <property type="match status" value="1"/>
</dbReference>
<keyword evidence="3" id="KW-0560">Oxidoreductase</keyword>
<dbReference type="EMBL" id="NKHU02000085">
    <property type="protein sequence ID" value="RHZ56759.1"/>
    <property type="molecule type" value="Genomic_DNA"/>
</dbReference>
<protein>
    <recommendedName>
        <fullName evidence="6">NAD(P)-binding protein</fullName>
    </recommendedName>
</protein>
<evidence type="ECO:0000256" key="1">
    <source>
        <dbReference type="ARBA" id="ARBA00006484"/>
    </source>
</evidence>
<dbReference type="InterPro" id="IPR020904">
    <property type="entry name" value="Sc_DH/Rdtase_CS"/>
</dbReference>
<evidence type="ECO:0000313" key="5">
    <source>
        <dbReference type="Proteomes" id="UP000215305"/>
    </source>
</evidence>
<name>A0A397H227_ASPTH</name>
<dbReference type="GO" id="GO:0005737">
    <property type="term" value="C:cytoplasm"/>
    <property type="evidence" value="ECO:0007669"/>
    <property type="project" value="TreeGrafter"/>
</dbReference>
<dbReference type="Pfam" id="PF00106">
    <property type="entry name" value="adh_short"/>
    <property type="match status" value="1"/>
</dbReference>
<keyword evidence="5" id="KW-1185">Reference proteome</keyword>
<gene>
    <name evidence="4" type="ORF">CDV56_103951</name>
</gene>
<dbReference type="GeneID" id="38125925"/>
<dbReference type="Proteomes" id="UP000215305">
    <property type="component" value="Unassembled WGS sequence"/>
</dbReference>
<dbReference type="InterPro" id="IPR036291">
    <property type="entry name" value="NAD(P)-bd_dom_sf"/>
</dbReference>
<dbReference type="PANTHER" id="PTHR44229:SF4">
    <property type="entry name" value="15-HYDROXYPROSTAGLANDIN DEHYDROGENASE [NAD(+)]"/>
    <property type="match status" value="1"/>
</dbReference>
<dbReference type="PROSITE" id="PS00061">
    <property type="entry name" value="ADH_SHORT"/>
    <property type="match status" value="1"/>
</dbReference>
<comment type="similarity">
    <text evidence="1">Belongs to the short-chain dehydrogenases/reductases (SDR) family.</text>
</comment>
<dbReference type="PRINTS" id="PR00081">
    <property type="entry name" value="GDHRDH"/>
</dbReference>
<organism evidence="4 5">
    <name type="scientific">Aspergillus thermomutatus</name>
    <name type="common">Neosartorya pseudofischeri</name>
    <dbReference type="NCBI Taxonomy" id="41047"/>
    <lineage>
        <taxon>Eukaryota</taxon>
        <taxon>Fungi</taxon>
        <taxon>Dikarya</taxon>
        <taxon>Ascomycota</taxon>
        <taxon>Pezizomycotina</taxon>
        <taxon>Eurotiomycetes</taxon>
        <taxon>Eurotiomycetidae</taxon>
        <taxon>Eurotiales</taxon>
        <taxon>Aspergillaceae</taxon>
        <taxon>Aspergillus</taxon>
        <taxon>Aspergillus subgen. Fumigati</taxon>
    </lineage>
</organism>
<dbReference type="OrthoDB" id="5371740at2759"/>
<evidence type="ECO:0000256" key="3">
    <source>
        <dbReference type="ARBA" id="ARBA00023002"/>
    </source>
</evidence>
<evidence type="ECO:0000313" key="4">
    <source>
        <dbReference type="EMBL" id="RHZ56759.1"/>
    </source>
</evidence>
<dbReference type="Gene3D" id="3.40.50.720">
    <property type="entry name" value="NAD(P)-binding Rossmann-like Domain"/>
    <property type="match status" value="1"/>
</dbReference>
<dbReference type="GO" id="GO:0044550">
    <property type="term" value="P:secondary metabolite biosynthetic process"/>
    <property type="evidence" value="ECO:0007669"/>
    <property type="project" value="UniProtKB-ARBA"/>
</dbReference>
<dbReference type="RefSeq" id="XP_026614826.1">
    <property type="nucleotide sequence ID" value="XM_026757570.1"/>
</dbReference>
<dbReference type="AlphaFoldDB" id="A0A397H227"/>
<reference evidence="4" key="1">
    <citation type="submission" date="2018-08" db="EMBL/GenBank/DDBJ databases">
        <title>Draft genome sequence of azole-resistant Aspergillus thermomutatus (Neosartorya pseudofischeri) strain HMR AF 39, isolated from a human nasal aspirate.</title>
        <authorList>
            <person name="Parent-Michaud M."/>
            <person name="Dufresne P.J."/>
            <person name="Fournier E."/>
            <person name="Martineau C."/>
            <person name="Moreira S."/>
            <person name="Perkins V."/>
            <person name="De Repentigny L."/>
            <person name="Dufresne S.F."/>
        </authorList>
    </citation>
    <scope>NUCLEOTIDE SEQUENCE [LARGE SCALE GENOMIC DNA]</scope>
    <source>
        <strain evidence="4">HMR AF 39</strain>
    </source>
</reference>
<proteinExistence type="inferred from homology"/>
<sequence length="282" mass="30739">MTNIKVAVITGGTSGIGLAVGKALAHRAEWHVYLLGSKEERGLQATKEIPETKFLRANVSDYADLAKTFDAIFKQTGRLDFVFANAGVVEEFDFYARQPKGEMPPGLDLTTINVNVNGVIYASYLALQYFRQSPGQGKGCCLVVTGSTGSFYPSGFTPIYAASKHAVLGFMRSIATHFLRDGIRVNALCPGAVRTNLLSEETWKLFPDQHLVPMEVVVKIALAFVDGEEMVDSKGTRVPATGLHGCAVEITGENYYFRDQPEWADDAVKEVMMATMAPSVNQ</sequence>
<dbReference type="InterPro" id="IPR002347">
    <property type="entry name" value="SDR_fam"/>
</dbReference>
<dbReference type="VEuPathDB" id="FungiDB:CDV56_103951"/>
<comment type="caution">
    <text evidence="4">The sequence shown here is derived from an EMBL/GenBank/DDBJ whole genome shotgun (WGS) entry which is preliminary data.</text>
</comment>
<accession>A0A397H227</accession>
<keyword evidence="2" id="KW-0521">NADP</keyword>
<dbReference type="SUPFAM" id="SSF51735">
    <property type="entry name" value="NAD(P)-binding Rossmann-fold domains"/>
    <property type="match status" value="1"/>
</dbReference>